<evidence type="ECO:0000313" key="11">
    <source>
        <dbReference type="Proteomes" id="UP000635565"/>
    </source>
</evidence>
<evidence type="ECO:0000256" key="5">
    <source>
        <dbReference type="ARBA" id="ARBA00022763"/>
    </source>
</evidence>
<keyword evidence="6 8" id="KW-0378">Hydrolase</keyword>
<dbReference type="PANTHER" id="PTHR11264:SF0">
    <property type="entry name" value="URACIL-DNA GLYCOSYLASE"/>
    <property type="match status" value="1"/>
</dbReference>
<comment type="caution">
    <text evidence="10">The sequence shown here is derived from an EMBL/GenBank/DDBJ whole genome shotgun (WGS) entry which is preliminary data.</text>
</comment>
<evidence type="ECO:0000256" key="4">
    <source>
        <dbReference type="ARBA" id="ARBA00012030"/>
    </source>
</evidence>
<dbReference type="NCBIfam" id="NF003588">
    <property type="entry name" value="PRK05254.1-1"/>
    <property type="match status" value="1"/>
</dbReference>
<dbReference type="NCBIfam" id="NF003591">
    <property type="entry name" value="PRK05254.1-4"/>
    <property type="match status" value="1"/>
</dbReference>
<protein>
    <recommendedName>
        <fullName evidence="4 8">Uracil-DNA glycosylase</fullName>
        <shortName evidence="8">UDG</shortName>
        <ecNumber evidence="4 8">3.2.2.27</ecNumber>
    </recommendedName>
</protein>
<dbReference type="RefSeq" id="WP_201361137.1">
    <property type="nucleotide sequence ID" value="NZ_BNJJ01000003.1"/>
</dbReference>
<organism evidence="10 11">
    <name type="scientific">Dictyobacter formicarum</name>
    <dbReference type="NCBI Taxonomy" id="2778368"/>
    <lineage>
        <taxon>Bacteria</taxon>
        <taxon>Bacillati</taxon>
        <taxon>Chloroflexota</taxon>
        <taxon>Ktedonobacteria</taxon>
        <taxon>Ktedonobacterales</taxon>
        <taxon>Dictyobacteraceae</taxon>
        <taxon>Dictyobacter</taxon>
    </lineage>
</organism>
<dbReference type="HAMAP" id="MF_00148">
    <property type="entry name" value="UDG"/>
    <property type="match status" value="1"/>
</dbReference>
<dbReference type="CDD" id="cd10027">
    <property type="entry name" value="UDG-F1-like"/>
    <property type="match status" value="1"/>
</dbReference>
<dbReference type="SMART" id="SM00987">
    <property type="entry name" value="UreE_C"/>
    <property type="match status" value="1"/>
</dbReference>
<evidence type="ECO:0000256" key="3">
    <source>
        <dbReference type="ARBA" id="ARBA00008184"/>
    </source>
</evidence>
<comment type="similarity">
    <text evidence="3 8">Belongs to the uracil-DNA glycosylase (UDG) superfamily. UNG family.</text>
</comment>
<dbReference type="InterPro" id="IPR002043">
    <property type="entry name" value="UDG_fam1"/>
</dbReference>
<comment type="function">
    <text evidence="2 8">Excises uracil residues from the DNA which can arise as a result of misincorporation of dUMP residues by DNA polymerase or due to deamination of cytosine.</text>
</comment>
<dbReference type="EMBL" id="BNJJ01000003">
    <property type="protein sequence ID" value="GHO83477.1"/>
    <property type="molecule type" value="Genomic_DNA"/>
</dbReference>
<feature type="domain" description="Uracil-DNA glycosylase-like" evidence="9">
    <location>
        <begin position="50"/>
        <end position="210"/>
    </location>
</feature>
<dbReference type="NCBIfam" id="NF003589">
    <property type="entry name" value="PRK05254.1-2"/>
    <property type="match status" value="1"/>
</dbReference>
<evidence type="ECO:0000259" key="9">
    <source>
        <dbReference type="SMART" id="SM00986"/>
    </source>
</evidence>
<dbReference type="NCBIfam" id="NF003592">
    <property type="entry name" value="PRK05254.1-5"/>
    <property type="match status" value="1"/>
</dbReference>
<feature type="active site" description="Proton acceptor" evidence="8">
    <location>
        <position position="65"/>
    </location>
</feature>
<evidence type="ECO:0000313" key="10">
    <source>
        <dbReference type="EMBL" id="GHO83477.1"/>
    </source>
</evidence>
<dbReference type="NCBIfam" id="TIGR00628">
    <property type="entry name" value="ung"/>
    <property type="match status" value="1"/>
</dbReference>
<evidence type="ECO:0000256" key="2">
    <source>
        <dbReference type="ARBA" id="ARBA00002631"/>
    </source>
</evidence>
<dbReference type="Gene3D" id="3.40.470.10">
    <property type="entry name" value="Uracil-DNA glycosylase-like domain"/>
    <property type="match status" value="1"/>
</dbReference>
<dbReference type="Proteomes" id="UP000635565">
    <property type="component" value="Unassembled WGS sequence"/>
</dbReference>
<accession>A0ABQ3VBF7</accession>
<evidence type="ECO:0000256" key="1">
    <source>
        <dbReference type="ARBA" id="ARBA00001400"/>
    </source>
</evidence>
<dbReference type="EC" id="3.2.2.27" evidence="4 8"/>
<evidence type="ECO:0000256" key="7">
    <source>
        <dbReference type="ARBA" id="ARBA00023204"/>
    </source>
</evidence>
<dbReference type="InterPro" id="IPR036895">
    <property type="entry name" value="Uracil-DNA_glycosylase-like_sf"/>
</dbReference>
<keyword evidence="8" id="KW-0963">Cytoplasm</keyword>
<keyword evidence="5 8" id="KW-0227">DNA damage</keyword>
<keyword evidence="7 8" id="KW-0234">DNA repair</keyword>
<keyword evidence="11" id="KW-1185">Reference proteome</keyword>
<gene>
    <name evidence="10" type="primary">ung2</name>
    <name evidence="8" type="synonym">ung</name>
    <name evidence="10" type="ORF">KSZ_14830</name>
</gene>
<dbReference type="PANTHER" id="PTHR11264">
    <property type="entry name" value="URACIL-DNA GLYCOSYLASE"/>
    <property type="match status" value="1"/>
</dbReference>
<sequence>MQIDIPESWHAHLNGEFEKPYFQKLVRFVDDERQQYEVFPPEADVFSALRHTPYDDVNVFLLGQDPYHDNNQAHGLCFSVRPGIKPPPSLVNMFKELHDDVGCRIPNNGYLVPWADQGMLMLNAVLTVRAHQANSHKNHGWEKFTDHVIKVVNAKESPVIFVLWGGYAQKKKALIDTSRHTIVEAAHPSPLSARNGFFGSRPFSKINAALRAAGKPEIDWQLPNL</sequence>
<comment type="catalytic activity">
    <reaction evidence="1 8">
        <text>Hydrolyzes single-stranded DNA or mismatched double-stranded DNA and polynucleotides, releasing free uracil.</text>
        <dbReference type="EC" id="3.2.2.27"/>
    </reaction>
</comment>
<evidence type="ECO:0000256" key="8">
    <source>
        <dbReference type="HAMAP-Rule" id="MF_00148"/>
    </source>
</evidence>
<evidence type="ECO:0000256" key="6">
    <source>
        <dbReference type="ARBA" id="ARBA00022801"/>
    </source>
</evidence>
<proteinExistence type="inferred from homology"/>
<reference evidence="10 11" key="1">
    <citation type="journal article" date="2021" name="Int. J. Syst. Evol. Microbiol.">
        <title>Reticulibacter mediterranei gen. nov., sp. nov., within the new family Reticulibacteraceae fam. nov., and Ktedonospora formicarum gen. nov., sp. nov., Ktedonobacter robiniae sp. nov., Dictyobacter formicarum sp. nov. and Dictyobacter arantiisoli sp. nov., belonging to the class Ktedonobacteria.</title>
        <authorList>
            <person name="Yabe S."/>
            <person name="Zheng Y."/>
            <person name="Wang C.M."/>
            <person name="Sakai Y."/>
            <person name="Abe K."/>
            <person name="Yokota A."/>
            <person name="Donadio S."/>
            <person name="Cavaletti L."/>
            <person name="Monciardini P."/>
        </authorList>
    </citation>
    <scope>NUCLEOTIDE SEQUENCE [LARGE SCALE GENOMIC DNA]</scope>
    <source>
        <strain evidence="10 11">SOSP1-9</strain>
    </source>
</reference>
<dbReference type="Pfam" id="PF03167">
    <property type="entry name" value="UDG"/>
    <property type="match status" value="1"/>
</dbReference>
<dbReference type="InterPro" id="IPR005122">
    <property type="entry name" value="Uracil-DNA_glycosylase-like"/>
</dbReference>
<comment type="subcellular location">
    <subcellularLocation>
        <location evidence="8">Cytoplasm</location>
    </subcellularLocation>
</comment>
<dbReference type="SUPFAM" id="SSF52141">
    <property type="entry name" value="Uracil-DNA glycosylase-like"/>
    <property type="match status" value="1"/>
</dbReference>
<dbReference type="SMART" id="SM00986">
    <property type="entry name" value="UDG"/>
    <property type="match status" value="1"/>
</dbReference>
<name>A0ABQ3VBF7_9CHLR</name>